<evidence type="ECO:0000313" key="1">
    <source>
        <dbReference type="EMBL" id="KAJ3501341.1"/>
    </source>
</evidence>
<comment type="caution">
    <text evidence="1">The sequence shown here is derived from an EMBL/GenBank/DDBJ whole genome shotgun (WGS) entry which is preliminary data.</text>
</comment>
<gene>
    <name evidence="1" type="ORF">NM208_g16957</name>
</gene>
<reference evidence="1" key="1">
    <citation type="submission" date="2022-08" db="EMBL/GenBank/DDBJ databases">
        <title>Genome Sequence of Fusarium decemcellulare.</title>
        <authorList>
            <person name="Buettner E."/>
        </authorList>
    </citation>
    <scope>NUCLEOTIDE SEQUENCE</scope>
    <source>
        <strain evidence="1">Babe19</strain>
    </source>
</reference>
<keyword evidence="2" id="KW-1185">Reference proteome</keyword>
<sequence length="242" mass="26474">MQRTSLIVGALLVAFWAIWTATRTTTPSEEVPLSLGRRNVVLFVTTAANGLANVHLATSHTLLSQHPSLEVHYASFAKLKPDVDRAGKSLIWHELPPPDILATIDRAFGSVAGLAAPPGLKGIDKLAGDVQTMLTPWTVEEHWNLYKSITKLIQEVDPALVVVDPGFRPAVEATQDTNYMHLILCPNSLIDSFAHKQPWAAILWKYPPVGSGHPYPVPWSLIPTNIYLQARIIFAAVVAPDT</sequence>
<accession>A0ACC1RCV8</accession>
<protein>
    <submittedName>
        <fullName evidence="1">Uncharacterized protein</fullName>
    </submittedName>
</protein>
<dbReference type="EMBL" id="JANRMS010005663">
    <property type="protein sequence ID" value="KAJ3501341.1"/>
    <property type="molecule type" value="Genomic_DNA"/>
</dbReference>
<organism evidence="1 2">
    <name type="scientific">Fusarium decemcellulare</name>
    <dbReference type="NCBI Taxonomy" id="57161"/>
    <lineage>
        <taxon>Eukaryota</taxon>
        <taxon>Fungi</taxon>
        <taxon>Dikarya</taxon>
        <taxon>Ascomycota</taxon>
        <taxon>Pezizomycotina</taxon>
        <taxon>Sordariomycetes</taxon>
        <taxon>Hypocreomycetidae</taxon>
        <taxon>Hypocreales</taxon>
        <taxon>Nectriaceae</taxon>
        <taxon>Fusarium</taxon>
        <taxon>Fusarium decemcellulare species complex</taxon>
    </lineage>
</organism>
<name>A0ACC1RCV8_9HYPO</name>
<dbReference type="Proteomes" id="UP001148629">
    <property type="component" value="Unassembled WGS sequence"/>
</dbReference>
<evidence type="ECO:0000313" key="2">
    <source>
        <dbReference type="Proteomes" id="UP001148629"/>
    </source>
</evidence>
<proteinExistence type="predicted"/>